<keyword evidence="4 9" id="KW-1003">Cell membrane</keyword>
<evidence type="ECO:0000256" key="6">
    <source>
        <dbReference type="ARBA" id="ARBA00022692"/>
    </source>
</evidence>
<feature type="transmembrane region" description="Helical" evidence="9">
    <location>
        <begin position="167"/>
        <end position="185"/>
    </location>
</feature>
<evidence type="ECO:0000256" key="5">
    <source>
        <dbReference type="ARBA" id="ARBA00022573"/>
    </source>
</evidence>
<sequence>MLSMFLGSPTLLPALLLALALDAGLGDPAWLWQRIPHPVALAGWAIDQLDRALNRDEAPDLHRRIAGVAALSILMAASFGIGLLIHALLNQISWGWLIEAALMATLLAQNSLYRHVEAVARALADGTLAEARDVVRHIVGRDPESLDRPAVARAAIESLAENFADGVLAPLFWGLLFGLPGMMAYKAANTADSMIGHRTQRHEAFGWASARFDDLLNLAPARLSGLLIALASFQSFGDSVRVMLKDAPRHRSPNAGWPEAAMAGALEIALAGPRTYYGGRVGDSHWVNEDGRRELGATDIRNALALYLRACLIEAALVALLWILVR</sequence>
<protein>
    <recommendedName>
        <fullName evidence="9">Cobalamin biosynthesis protein CobD</fullName>
    </recommendedName>
</protein>
<gene>
    <name evidence="9 10" type="primary">cobD</name>
    <name evidence="10" type="ORF">FRZ44_39840</name>
</gene>
<keyword evidence="11" id="KW-1185">Reference proteome</keyword>
<dbReference type="Proteomes" id="UP000326202">
    <property type="component" value="Chromosome"/>
</dbReference>
<evidence type="ECO:0000256" key="1">
    <source>
        <dbReference type="ARBA" id="ARBA00004651"/>
    </source>
</evidence>
<evidence type="ECO:0000256" key="3">
    <source>
        <dbReference type="ARBA" id="ARBA00006263"/>
    </source>
</evidence>
<dbReference type="EMBL" id="CP042906">
    <property type="protein sequence ID" value="QEX18674.1"/>
    <property type="molecule type" value="Genomic_DNA"/>
</dbReference>
<organism evidence="10 11">
    <name type="scientific">Hypericibacter terrae</name>
    <dbReference type="NCBI Taxonomy" id="2602015"/>
    <lineage>
        <taxon>Bacteria</taxon>
        <taxon>Pseudomonadati</taxon>
        <taxon>Pseudomonadota</taxon>
        <taxon>Alphaproteobacteria</taxon>
        <taxon>Rhodospirillales</taxon>
        <taxon>Dongiaceae</taxon>
        <taxon>Hypericibacter</taxon>
    </lineage>
</organism>
<keyword evidence="5 9" id="KW-0169">Cobalamin biosynthesis</keyword>
<name>A0A5J6MMG9_9PROT</name>
<dbReference type="AlphaFoldDB" id="A0A5J6MMG9"/>
<reference evidence="10 11" key="1">
    <citation type="submission" date="2019-08" db="EMBL/GenBank/DDBJ databases">
        <title>Hyperibacter terrae gen. nov., sp. nov. and Hyperibacter viscosus sp. nov., two new members in the family Rhodospirillaceae isolated from the rhizosphere of Hypericum perforatum.</title>
        <authorList>
            <person name="Noviana Z."/>
        </authorList>
    </citation>
    <scope>NUCLEOTIDE SEQUENCE [LARGE SCALE GENOMIC DNA]</scope>
    <source>
        <strain evidence="10 11">R5913</strain>
    </source>
</reference>
<evidence type="ECO:0000313" key="11">
    <source>
        <dbReference type="Proteomes" id="UP000326202"/>
    </source>
</evidence>
<feature type="transmembrane region" description="Helical" evidence="9">
    <location>
        <begin position="306"/>
        <end position="325"/>
    </location>
</feature>
<keyword evidence="8 9" id="KW-0472">Membrane</keyword>
<dbReference type="KEGG" id="htq:FRZ44_39840"/>
<dbReference type="GO" id="GO:0009236">
    <property type="term" value="P:cobalamin biosynthetic process"/>
    <property type="evidence" value="ECO:0007669"/>
    <property type="project" value="UniProtKB-UniRule"/>
</dbReference>
<keyword evidence="7 9" id="KW-1133">Transmembrane helix</keyword>
<feature type="transmembrane region" description="Helical" evidence="9">
    <location>
        <begin position="65"/>
        <end position="89"/>
    </location>
</feature>
<dbReference type="GO" id="GO:0005886">
    <property type="term" value="C:plasma membrane"/>
    <property type="evidence" value="ECO:0007669"/>
    <property type="project" value="UniProtKB-SubCell"/>
</dbReference>
<dbReference type="PANTHER" id="PTHR34308:SF1">
    <property type="entry name" value="COBALAMIN BIOSYNTHESIS PROTEIN CBIB"/>
    <property type="match status" value="1"/>
</dbReference>
<proteinExistence type="inferred from homology"/>
<evidence type="ECO:0000256" key="7">
    <source>
        <dbReference type="ARBA" id="ARBA00022989"/>
    </source>
</evidence>
<keyword evidence="6 9" id="KW-0812">Transmembrane</keyword>
<dbReference type="HAMAP" id="MF_00024">
    <property type="entry name" value="CobD_CbiB"/>
    <property type="match status" value="1"/>
</dbReference>
<comment type="pathway">
    <text evidence="2 9">Cofactor biosynthesis; adenosylcobalamin biosynthesis.</text>
</comment>
<dbReference type="InterPro" id="IPR004485">
    <property type="entry name" value="Cobalamin_biosynth_CobD/CbiB"/>
</dbReference>
<dbReference type="PANTHER" id="PTHR34308">
    <property type="entry name" value="COBALAMIN BIOSYNTHESIS PROTEIN CBIB"/>
    <property type="match status" value="1"/>
</dbReference>
<evidence type="ECO:0000256" key="2">
    <source>
        <dbReference type="ARBA" id="ARBA00004953"/>
    </source>
</evidence>
<comment type="subcellular location">
    <subcellularLocation>
        <location evidence="1 9">Cell membrane</location>
        <topology evidence="1 9">Multi-pass membrane protein</topology>
    </subcellularLocation>
</comment>
<evidence type="ECO:0000256" key="8">
    <source>
        <dbReference type="ARBA" id="ARBA00023136"/>
    </source>
</evidence>
<dbReference type="NCBIfam" id="TIGR00380">
    <property type="entry name" value="cobal_cbiB"/>
    <property type="match status" value="1"/>
</dbReference>
<dbReference type="UniPathway" id="UPA00148"/>
<evidence type="ECO:0000256" key="4">
    <source>
        <dbReference type="ARBA" id="ARBA00022475"/>
    </source>
</evidence>
<evidence type="ECO:0000313" key="10">
    <source>
        <dbReference type="EMBL" id="QEX18674.1"/>
    </source>
</evidence>
<comment type="caution">
    <text evidence="9">Lacks conserved residue(s) required for the propagation of feature annotation.</text>
</comment>
<dbReference type="Pfam" id="PF03186">
    <property type="entry name" value="CobD_Cbib"/>
    <property type="match status" value="1"/>
</dbReference>
<dbReference type="GO" id="GO:0015420">
    <property type="term" value="F:ABC-type vitamin B12 transporter activity"/>
    <property type="evidence" value="ECO:0007669"/>
    <property type="project" value="UniProtKB-UniRule"/>
</dbReference>
<comment type="function">
    <text evidence="9">Converts cobyric acid to cobinamide by the addition of aminopropanol on the F carboxylic group.</text>
</comment>
<accession>A0A5J6MMG9</accession>
<comment type="similarity">
    <text evidence="3 9">Belongs to the CobD/CbiB family.</text>
</comment>
<dbReference type="GO" id="GO:0048472">
    <property type="term" value="F:threonine-phosphate decarboxylase activity"/>
    <property type="evidence" value="ECO:0007669"/>
    <property type="project" value="InterPro"/>
</dbReference>
<evidence type="ECO:0000256" key="9">
    <source>
        <dbReference type="HAMAP-Rule" id="MF_00024"/>
    </source>
</evidence>